<organism evidence="1 2">
    <name type="scientific">Okeania hirsuta</name>
    <dbReference type="NCBI Taxonomy" id="1458930"/>
    <lineage>
        <taxon>Bacteria</taxon>
        <taxon>Bacillati</taxon>
        <taxon>Cyanobacteriota</taxon>
        <taxon>Cyanophyceae</taxon>
        <taxon>Oscillatoriophycideae</taxon>
        <taxon>Oscillatoriales</taxon>
        <taxon>Microcoleaceae</taxon>
        <taxon>Okeania</taxon>
    </lineage>
</organism>
<dbReference type="InterPro" id="IPR031009">
    <property type="entry name" value="Tcm_partner"/>
</dbReference>
<protein>
    <submittedName>
        <fullName evidence="1">Three-Cys-motif partner protein TcmP</fullName>
    </submittedName>
</protein>
<dbReference type="Proteomes" id="UP000269154">
    <property type="component" value="Unassembled WGS sequence"/>
</dbReference>
<reference evidence="1 2" key="1">
    <citation type="journal article" date="2018" name="ACS Chem. Biol.">
        <title>Ketoreductase domain dysfunction expands chemodiversity: malyngamide biosynthesis in the cyanobacterium Okeania hirsuta.</title>
        <authorList>
            <person name="Moss N.A."/>
            <person name="Leao T."/>
            <person name="Rankin M."/>
            <person name="McCullough T.M."/>
            <person name="Qu P."/>
            <person name="Korobeynikov A."/>
            <person name="Smith J.L."/>
            <person name="Gerwick L."/>
            <person name="Gerwick W.H."/>
        </authorList>
    </citation>
    <scope>NUCLEOTIDE SEQUENCE [LARGE SCALE GENOMIC DNA]</scope>
    <source>
        <strain evidence="1 2">PAB10Feb10-1</strain>
    </source>
</reference>
<name>A0A3N6QEE0_9CYAN</name>
<dbReference type="NCBIfam" id="TIGR04474">
    <property type="entry name" value="tcm_partner"/>
    <property type="match status" value="1"/>
</dbReference>
<evidence type="ECO:0000313" key="2">
    <source>
        <dbReference type="Proteomes" id="UP000269154"/>
    </source>
</evidence>
<keyword evidence="2" id="KW-1185">Reference proteome</keyword>
<sequence>MGSIDNNKNHIDCFKNYSMLEAALEELVNEQQHEIYGDFGSLIEQCGFICSDFENAVSHCINIAENRKGHSFFLIDPFRWSHVSMSSIRRINTLKGSEILYTYMIRDLKRFVIGKNGIDTVNFNKILEASGYYESENLKLFDRVSGQRYLRNESLRLFRDKGNTKHIHTFSLIPKGYIDVLYYLMHFYQNITALQVMKETLWKYNNLHHLFEFKVYGFGLKTIDYYEQQPKLDFCIESSLENHESCINLLEKDLGQNIRNGYEATFGQICNDYMEKHHATKDNFEYLLINRLLQYKEIEIIIKDQIVREKYVQNLQKKDIIRCTGNK</sequence>
<dbReference type="RefSeq" id="WP_124147174.1">
    <property type="nucleotide sequence ID" value="NZ_CAWOKI010000239.1"/>
</dbReference>
<dbReference type="EMBL" id="RCBY01000162">
    <property type="protein sequence ID" value="RQH31835.1"/>
    <property type="molecule type" value="Genomic_DNA"/>
</dbReference>
<accession>A0A3N6QEE0</accession>
<dbReference type="AlphaFoldDB" id="A0A3N6QEE0"/>
<evidence type="ECO:0000313" key="1">
    <source>
        <dbReference type="EMBL" id="RQH31835.1"/>
    </source>
</evidence>
<dbReference type="OrthoDB" id="6802137at2"/>
<proteinExistence type="predicted"/>
<comment type="caution">
    <text evidence="1">The sequence shown here is derived from an EMBL/GenBank/DDBJ whole genome shotgun (WGS) entry which is preliminary data.</text>
</comment>
<gene>
    <name evidence="1" type="primary">tcmP</name>
    <name evidence="1" type="ORF">D5R40_22850</name>
</gene>